<dbReference type="Proteomes" id="UP000298652">
    <property type="component" value="Chromosome 4"/>
</dbReference>
<reference evidence="2" key="1">
    <citation type="submission" date="2019-03" db="EMBL/GenBank/DDBJ databases">
        <title>WGS assembly of Setaria viridis.</title>
        <authorList>
            <person name="Huang P."/>
            <person name="Jenkins J."/>
            <person name="Grimwood J."/>
            <person name="Barry K."/>
            <person name="Healey A."/>
            <person name="Mamidi S."/>
            <person name="Sreedasyam A."/>
            <person name="Shu S."/>
            <person name="Feldman M."/>
            <person name="Wu J."/>
            <person name="Yu Y."/>
            <person name="Chen C."/>
            <person name="Johnson J."/>
            <person name="Rokhsar D."/>
            <person name="Baxter I."/>
            <person name="Schmutz J."/>
            <person name="Brutnell T."/>
            <person name="Kellogg E."/>
        </authorList>
    </citation>
    <scope>NUCLEOTIDE SEQUENCE [LARGE SCALE GENOMIC DNA]</scope>
</reference>
<dbReference type="EMBL" id="CM016555">
    <property type="protein sequence ID" value="TKW23404.1"/>
    <property type="molecule type" value="Genomic_DNA"/>
</dbReference>
<feature type="region of interest" description="Disordered" evidence="1">
    <location>
        <begin position="193"/>
        <end position="244"/>
    </location>
</feature>
<evidence type="ECO:0000313" key="3">
    <source>
        <dbReference type="Proteomes" id="UP000298652"/>
    </source>
</evidence>
<evidence type="ECO:0000313" key="2">
    <source>
        <dbReference type="EMBL" id="TKW23404.1"/>
    </source>
</evidence>
<name>A0A4U6V611_SETVI</name>
<feature type="region of interest" description="Disordered" evidence="1">
    <location>
        <begin position="1"/>
        <end position="78"/>
    </location>
</feature>
<feature type="region of interest" description="Disordered" evidence="1">
    <location>
        <begin position="93"/>
        <end position="117"/>
    </location>
</feature>
<evidence type="ECO:0000256" key="1">
    <source>
        <dbReference type="SAM" id="MobiDB-lite"/>
    </source>
</evidence>
<proteinExistence type="predicted"/>
<keyword evidence="3" id="KW-1185">Reference proteome</keyword>
<dbReference type="AlphaFoldDB" id="A0A4U6V611"/>
<organism evidence="2 3">
    <name type="scientific">Setaria viridis</name>
    <name type="common">Green bristlegrass</name>
    <name type="synonym">Setaria italica subsp. viridis</name>
    <dbReference type="NCBI Taxonomy" id="4556"/>
    <lineage>
        <taxon>Eukaryota</taxon>
        <taxon>Viridiplantae</taxon>
        <taxon>Streptophyta</taxon>
        <taxon>Embryophyta</taxon>
        <taxon>Tracheophyta</taxon>
        <taxon>Spermatophyta</taxon>
        <taxon>Magnoliopsida</taxon>
        <taxon>Liliopsida</taxon>
        <taxon>Poales</taxon>
        <taxon>Poaceae</taxon>
        <taxon>PACMAD clade</taxon>
        <taxon>Panicoideae</taxon>
        <taxon>Panicodae</taxon>
        <taxon>Paniceae</taxon>
        <taxon>Cenchrinae</taxon>
        <taxon>Setaria</taxon>
    </lineage>
</organism>
<accession>A0A4U6V611</accession>
<dbReference type="Gramene" id="TKW23404">
    <property type="protein sequence ID" value="TKW23404"/>
    <property type="gene ID" value="SEVIR_4G289900v2"/>
</dbReference>
<gene>
    <name evidence="2" type="ORF">SEVIR_4G289900v2</name>
</gene>
<sequence length="244" mass="26339">MRIHPAMSVRTSSQHDHAMPCSSPDLTRTCARRLQSGRRLQEEANEFNSKGKKERKKERKEGRKETNSALLGRVPGKDGPRIALQYGTQQFHKQNKNSASGVCKGLQGRGSIDPDRDAGMQLAPRPPRCAQRWWQATEHSGEGVEFAVPDLAYLVSELGIISPSDAGSGEDDEGGAGGGAKGRGRFCGGYACTNGAGSLENPRRRRQPYASGERRDGAGGRMPRPWPTQPGAGDDSALGRMLNS</sequence>
<protein>
    <submittedName>
        <fullName evidence="2">Uncharacterized protein</fullName>
    </submittedName>
</protein>